<dbReference type="AlphaFoldDB" id="A0A5D2DW15"/>
<evidence type="ECO:0000313" key="1">
    <source>
        <dbReference type="EMBL" id="TYG85284.1"/>
    </source>
</evidence>
<dbReference type="Proteomes" id="UP000323506">
    <property type="component" value="Chromosome A13"/>
</dbReference>
<organism evidence="1 2">
    <name type="scientific">Gossypium darwinii</name>
    <name type="common">Darwin's cotton</name>
    <name type="synonym">Gossypium barbadense var. darwinii</name>
    <dbReference type="NCBI Taxonomy" id="34276"/>
    <lineage>
        <taxon>Eukaryota</taxon>
        <taxon>Viridiplantae</taxon>
        <taxon>Streptophyta</taxon>
        <taxon>Embryophyta</taxon>
        <taxon>Tracheophyta</taxon>
        <taxon>Spermatophyta</taxon>
        <taxon>Magnoliopsida</taxon>
        <taxon>eudicotyledons</taxon>
        <taxon>Gunneridae</taxon>
        <taxon>Pentapetalae</taxon>
        <taxon>rosids</taxon>
        <taxon>malvids</taxon>
        <taxon>Malvales</taxon>
        <taxon>Malvaceae</taxon>
        <taxon>Malvoideae</taxon>
        <taxon>Gossypium</taxon>
    </lineage>
</organism>
<reference evidence="1 2" key="1">
    <citation type="submission" date="2019-06" db="EMBL/GenBank/DDBJ databases">
        <title>WGS assembly of Gossypium darwinii.</title>
        <authorList>
            <person name="Chen Z.J."/>
            <person name="Sreedasyam A."/>
            <person name="Ando A."/>
            <person name="Song Q."/>
            <person name="De L."/>
            <person name="Hulse-Kemp A."/>
            <person name="Ding M."/>
            <person name="Ye W."/>
            <person name="Kirkbride R."/>
            <person name="Jenkins J."/>
            <person name="Plott C."/>
            <person name="Lovell J."/>
            <person name="Lin Y.-M."/>
            <person name="Vaughn R."/>
            <person name="Liu B."/>
            <person name="Li W."/>
            <person name="Simpson S."/>
            <person name="Scheffler B."/>
            <person name="Saski C."/>
            <person name="Grover C."/>
            <person name="Hu G."/>
            <person name="Conover J."/>
            <person name="Carlson J."/>
            <person name="Shu S."/>
            <person name="Boston L."/>
            <person name="Williams M."/>
            <person name="Peterson D."/>
            <person name="Mcgee K."/>
            <person name="Jones D."/>
            <person name="Wendel J."/>
            <person name="Stelly D."/>
            <person name="Grimwood J."/>
            <person name="Schmutz J."/>
        </authorList>
    </citation>
    <scope>NUCLEOTIDE SEQUENCE [LARGE SCALE GENOMIC DNA]</scope>
    <source>
        <strain evidence="1">1808015.09</strain>
    </source>
</reference>
<accession>A0A5D2DW15</accession>
<keyword evidence="2" id="KW-1185">Reference proteome</keyword>
<name>A0A5D2DW15_GOSDA</name>
<evidence type="ECO:0000313" key="2">
    <source>
        <dbReference type="Proteomes" id="UP000323506"/>
    </source>
</evidence>
<sequence>MQLPRINMDLNSYMFSVSDLPASFFLLSADKKWSNIITGRLKRDGNFN</sequence>
<gene>
    <name evidence="1" type="ORF">ES288_A13G041100v1</name>
</gene>
<protein>
    <submittedName>
        <fullName evidence="1">Uncharacterized protein</fullName>
    </submittedName>
</protein>
<dbReference type="EMBL" id="CM017700">
    <property type="protein sequence ID" value="TYG85284.1"/>
    <property type="molecule type" value="Genomic_DNA"/>
</dbReference>
<proteinExistence type="predicted"/>